<name>X0J4K0_FUSO5</name>
<dbReference type="Pfam" id="PF06985">
    <property type="entry name" value="HET"/>
    <property type="match status" value="1"/>
</dbReference>
<protein>
    <recommendedName>
        <fullName evidence="1">Heterokaryon incompatibility domain-containing protein</fullName>
    </recommendedName>
</protein>
<dbReference type="RefSeq" id="XP_031058157.1">
    <property type="nucleotide sequence ID" value="XM_031212180.1"/>
</dbReference>
<dbReference type="AlphaFoldDB" id="X0J4K0"/>
<proteinExistence type="predicted"/>
<sequence length="534" mass="60177">MANTLSIIGPSRLCSVCDLALKSNVPGTFQPHHKSGVELEQASEIGCYICGTIRHRNTWSRRCGECRSSSFHSVINLYNAGFEETLEGLVIGKMPSGCCWLFQLWKEPGIPPSPVPGYKPTRLIEIIDAFHVRLVLPGSLPVESVSYVAFSHCWGKVEAIKLLQSNLGLFHRGIKTRHLPNSYQEAVQLCLQMGLKYIWIDSLCIIQDSLADWTQEAKDMKRVYEHAIFNLCSATASDSSGNSFVARRAYLLKPQRLRIHGEVFQFVCDDLLQDDITYCTLRSRAWVYQEWYLSKRSLILGSHQLWWHCKEQLACEIWPLGTPKANRGMWWREVQMLKESAPAGDSNSMDAWSQRVEAYMRTKLTRETDRMVAFSGIVQSFGQSWQLTQDYLAGLWRCHLPAALLWKVTSSAQRSTTYTAASWSWASLAGDCLVDTDKDILHEPCFITVEQIMPLRVPGPEGFPTGGAVTLSGYLFEVVYRSVGLFMGRGDFTVPGDQTTGGELYLDEGSENELFVSYLEAPDLDDLGGWLEAY</sequence>
<reference evidence="2" key="2">
    <citation type="submission" date="2012-05" db="EMBL/GenBank/DDBJ databases">
        <title>The Genome Annotation of Fusarium oxysporum II5.</title>
        <authorList>
            <consortium name="The Broad Institute Genomics Platform"/>
            <person name="Ma L.-J."/>
            <person name="Corby-Kistler H."/>
            <person name="Broz K."/>
            <person name="Gale L.R."/>
            <person name="Jonkers W."/>
            <person name="O'Donnell K."/>
            <person name="Ploetz R."/>
            <person name="Steinberg C."/>
            <person name="Schwartz D.C."/>
            <person name="VanEtten H."/>
            <person name="Zhou S."/>
            <person name="Young S.K."/>
            <person name="Zeng Q."/>
            <person name="Gargeya S."/>
            <person name="Fitzgerald M."/>
            <person name="Abouelleil A."/>
            <person name="Alvarado L."/>
            <person name="Chapman S.B."/>
            <person name="Gainer-Dewar J."/>
            <person name="Goldberg J."/>
            <person name="Griggs A."/>
            <person name="Gujja S."/>
            <person name="Hansen M."/>
            <person name="Howarth C."/>
            <person name="Imamovic A."/>
            <person name="Ireland A."/>
            <person name="Larimer J."/>
            <person name="McCowan C."/>
            <person name="Murphy C."/>
            <person name="Pearson M."/>
            <person name="Poon T.W."/>
            <person name="Priest M."/>
            <person name="Roberts A."/>
            <person name="Saif S."/>
            <person name="Shea T."/>
            <person name="Sykes S."/>
            <person name="Wortman J."/>
            <person name="Nusbaum C."/>
            <person name="Birren B."/>
        </authorList>
    </citation>
    <scope>NUCLEOTIDE SEQUENCE</scope>
    <source>
        <strain evidence="2">54006</strain>
    </source>
</reference>
<dbReference type="EMBL" id="JH658292">
    <property type="protein sequence ID" value="EXL96067.1"/>
    <property type="molecule type" value="Genomic_DNA"/>
</dbReference>
<dbReference type="PANTHER" id="PTHR33112">
    <property type="entry name" value="DOMAIN PROTEIN, PUTATIVE-RELATED"/>
    <property type="match status" value="1"/>
</dbReference>
<dbReference type="PANTHER" id="PTHR33112:SF16">
    <property type="entry name" value="HETEROKARYON INCOMPATIBILITY DOMAIN-CONTAINING PROTEIN"/>
    <property type="match status" value="1"/>
</dbReference>
<dbReference type="InterPro" id="IPR010730">
    <property type="entry name" value="HET"/>
</dbReference>
<dbReference type="Proteomes" id="UP000030685">
    <property type="component" value="Unassembled WGS sequence"/>
</dbReference>
<dbReference type="VEuPathDB" id="FungiDB:FOIG_11606"/>
<evidence type="ECO:0000259" key="1">
    <source>
        <dbReference type="Pfam" id="PF06985"/>
    </source>
</evidence>
<accession>X0J4K0</accession>
<reference evidence="2" key="1">
    <citation type="submission" date="2011-11" db="EMBL/GenBank/DDBJ databases">
        <title>The Genome Sequence of Fusarium oxysporum II5.</title>
        <authorList>
            <consortium name="The Broad Institute Genome Sequencing Platform"/>
            <person name="Ma L.-J."/>
            <person name="Gale L.R."/>
            <person name="Schwartz D.C."/>
            <person name="Zhou S."/>
            <person name="Corby-Kistler H."/>
            <person name="Young S.K."/>
            <person name="Zeng Q."/>
            <person name="Gargeya S."/>
            <person name="Fitzgerald M."/>
            <person name="Haas B."/>
            <person name="Abouelleil A."/>
            <person name="Alvarado L."/>
            <person name="Arachchi H.M."/>
            <person name="Berlin A."/>
            <person name="Brown A."/>
            <person name="Chapman S.B."/>
            <person name="Chen Z."/>
            <person name="Dunbar C."/>
            <person name="Freedman E."/>
            <person name="Gearin G."/>
            <person name="Goldberg J."/>
            <person name="Griggs A."/>
            <person name="Gujja S."/>
            <person name="Heiman D."/>
            <person name="Howarth C."/>
            <person name="Larson L."/>
            <person name="Lui A."/>
            <person name="MacDonald P.J.P."/>
            <person name="Montmayeur A."/>
            <person name="Murphy C."/>
            <person name="Neiman D."/>
            <person name="Pearson M."/>
            <person name="Priest M."/>
            <person name="Roberts A."/>
            <person name="Saif S."/>
            <person name="Shea T."/>
            <person name="Shenoy N."/>
            <person name="Sisk P."/>
            <person name="Stolte C."/>
            <person name="Sykes S."/>
            <person name="Wortman J."/>
            <person name="Nusbaum C."/>
            <person name="Birren B."/>
        </authorList>
    </citation>
    <scope>NUCLEOTIDE SEQUENCE [LARGE SCALE GENOMIC DNA]</scope>
    <source>
        <strain evidence="2">54006</strain>
    </source>
</reference>
<organism evidence="2">
    <name type="scientific">Fusarium odoratissimum (strain NRRL 54006)</name>
    <dbReference type="NCBI Taxonomy" id="1089451"/>
    <lineage>
        <taxon>Eukaryota</taxon>
        <taxon>Fungi</taxon>
        <taxon>Dikarya</taxon>
        <taxon>Ascomycota</taxon>
        <taxon>Pezizomycotina</taxon>
        <taxon>Sordariomycetes</taxon>
        <taxon>Hypocreomycetidae</taxon>
        <taxon>Hypocreales</taxon>
        <taxon>Nectriaceae</taxon>
        <taxon>Fusarium</taxon>
        <taxon>Fusarium oxysporum species complex</taxon>
        <taxon>Fusarium oxysporum f. sp. cubense (strain race 4)</taxon>
    </lineage>
</organism>
<dbReference type="HOGENOM" id="CLU_002639_2_13_1"/>
<evidence type="ECO:0000313" key="2">
    <source>
        <dbReference type="EMBL" id="EXL96067.1"/>
    </source>
</evidence>
<gene>
    <name evidence="2" type="ORF">FOIG_11606</name>
</gene>
<feature type="domain" description="Heterokaryon incompatibility" evidence="1">
    <location>
        <begin position="147"/>
        <end position="290"/>
    </location>
</feature>
<dbReference type="GeneID" id="42036781"/>